<evidence type="ECO:0000256" key="3">
    <source>
        <dbReference type="ARBA" id="ARBA00022692"/>
    </source>
</evidence>
<accession>A0A2R7YY80</accession>
<proteinExistence type="predicted"/>
<feature type="domain" description="RDD" evidence="8">
    <location>
        <begin position="62"/>
        <end position="203"/>
    </location>
</feature>
<feature type="compositionally biased region" description="Low complexity" evidence="6">
    <location>
        <begin position="11"/>
        <end position="30"/>
    </location>
</feature>
<feature type="transmembrane region" description="Helical" evidence="7">
    <location>
        <begin position="114"/>
        <end position="135"/>
    </location>
</feature>
<dbReference type="EMBL" id="PYXZ01000003">
    <property type="protein sequence ID" value="PUA81332.1"/>
    <property type="molecule type" value="Genomic_DNA"/>
</dbReference>
<dbReference type="PANTHER" id="PTHR36115">
    <property type="entry name" value="PROLINE-RICH ANTIGEN HOMOLOG-RELATED"/>
    <property type="match status" value="1"/>
</dbReference>
<evidence type="ECO:0000256" key="6">
    <source>
        <dbReference type="SAM" id="MobiDB-lite"/>
    </source>
</evidence>
<evidence type="ECO:0000313" key="10">
    <source>
        <dbReference type="Proteomes" id="UP000244867"/>
    </source>
</evidence>
<evidence type="ECO:0000256" key="1">
    <source>
        <dbReference type="ARBA" id="ARBA00004651"/>
    </source>
</evidence>
<comment type="caution">
    <text evidence="9">The sequence shown here is derived from an EMBL/GenBank/DDBJ whole genome shotgun (WGS) entry which is preliminary data.</text>
</comment>
<evidence type="ECO:0000256" key="4">
    <source>
        <dbReference type="ARBA" id="ARBA00022989"/>
    </source>
</evidence>
<organism evidence="9 10">
    <name type="scientific">Nocardioides currus</name>
    <dbReference type="NCBI Taxonomy" id="2133958"/>
    <lineage>
        <taxon>Bacteria</taxon>
        <taxon>Bacillati</taxon>
        <taxon>Actinomycetota</taxon>
        <taxon>Actinomycetes</taxon>
        <taxon>Propionibacteriales</taxon>
        <taxon>Nocardioidaceae</taxon>
        <taxon>Nocardioides</taxon>
    </lineage>
</organism>
<dbReference type="RefSeq" id="WP_108344274.1">
    <property type="nucleotide sequence ID" value="NZ_PYXZ01000003.1"/>
</dbReference>
<dbReference type="Pfam" id="PF06271">
    <property type="entry name" value="RDD"/>
    <property type="match status" value="1"/>
</dbReference>
<reference evidence="9 10" key="1">
    <citation type="submission" date="2018-03" db="EMBL/GenBank/DDBJ databases">
        <authorList>
            <person name="Keele B.F."/>
        </authorList>
    </citation>
    <scope>NUCLEOTIDE SEQUENCE [LARGE SCALE GENOMIC DNA]</scope>
    <source>
        <strain evidence="9 10">IB-3</strain>
    </source>
</reference>
<dbReference type="InterPro" id="IPR051791">
    <property type="entry name" value="Pra-immunoreactive"/>
</dbReference>
<gene>
    <name evidence="9" type="ORF">C7S10_09950</name>
</gene>
<comment type="subcellular location">
    <subcellularLocation>
        <location evidence="1">Cell membrane</location>
        <topology evidence="1">Multi-pass membrane protein</topology>
    </subcellularLocation>
</comment>
<keyword evidence="4 7" id="KW-1133">Transmembrane helix</keyword>
<evidence type="ECO:0000256" key="5">
    <source>
        <dbReference type="ARBA" id="ARBA00023136"/>
    </source>
</evidence>
<dbReference type="OrthoDB" id="9793824at2"/>
<feature type="transmembrane region" description="Helical" evidence="7">
    <location>
        <begin position="71"/>
        <end position="94"/>
    </location>
</feature>
<keyword evidence="2" id="KW-1003">Cell membrane</keyword>
<keyword evidence="5 7" id="KW-0472">Membrane</keyword>
<protein>
    <recommendedName>
        <fullName evidence="8">RDD domain-containing protein</fullName>
    </recommendedName>
</protein>
<dbReference type="GO" id="GO:0005886">
    <property type="term" value="C:plasma membrane"/>
    <property type="evidence" value="ECO:0007669"/>
    <property type="project" value="UniProtKB-SubCell"/>
</dbReference>
<keyword evidence="10" id="KW-1185">Reference proteome</keyword>
<evidence type="ECO:0000256" key="2">
    <source>
        <dbReference type="ARBA" id="ARBA00022475"/>
    </source>
</evidence>
<dbReference type="AlphaFoldDB" id="A0A2R7YY80"/>
<evidence type="ECO:0000256" key="7">
    <source>
        <dbReference type="SAM" id="Phobius"/>
    </source>
</evidence>
<feature type="compositionally biased region" description="Polar residues" evidence="6">
    <location>
        <begin position="31"/>
        <end position="43"/>
    </location>
</feature>
<evidence type="ECO:0000313" key="9">
    <source>
        <dbReference type="EMBL" id="PUA81332.1"/>
    </source>
</evidence>
<name>A0A2R7YY80_9ACTN</name>
<dbReference type="PANTHER" id="PTHR36115:SF6">
    <property type="entry name" value="PROLINE-RICH ANTIGEN HOMOLOG"/>
    <property type="match status" value="1"/>
</dbReference>
<evidence type="ECO:0000259" key="8">
    <source>
        <dbReference type="Pfam" id="PF06271"/>
    </source>
</evidence>
<dbReference type="Proteomes" id="UP000244867">
    <property type="component" value="Unassembled WGS sequence"/>
</dbReference>
<sequence length="213" mass="22679">MSNYGNPPTDPYGQSGQPGQDPYGQQPGQPTNDPYAQQQNPYGAQSYGYPSNPGVPPGVTFAHWGKRVAAYLIDALGGLIAYIPGIIGIVIAGASAETDPYTGEVTSTGGSGPIVAILMFLSVILVIAYFVWNFFIKQGRTGYTIGKGVMGIKLVKAETGQPIGPGMAFVRQLAHILDGIPCNLGYLWPLWDANRQTFADKVIGTYVIDQPKP</sequence>
<feature type="region of interest" description="Disordered" evidence="6">
    <location>
        <begin position="1"/>
        <end position="49"/>
    </location>
</feature>
<keyword evidence="3 7" id="KW-0812">Transmembrane</keyword>
<dbReference type="InterPro" id="IPR010432">
    <property type="entry name" value="RDD"/>
</dbReference>